<dbReference type="AlphaFoldDB" id="L9VRI4"/>
<proteinExistence type="inferred from homology"/>
<evidence type="ECO:0000256" key="3">
    <source>
        <dbReference type="ARBA" id="ARBA00022603"/>
    </source>
</evidence>
<comment type="catalytic activity">
    <reaction evidence="6">
        <text>a 2'-deoxyadenosine in DNA + S-adenosyl-L-methionine = an N(6)-methyl-2'-deoxyadenosine in DNA + S-adenosyl-L-homocysteine + H(+)</text>
        <dbReference type="Rhea" id="RHEA:15197"/>
        <dbReference type="Rhea" id="RHEA-COMP:12418"/>
        <dbReference type="Rhea" id="RHEA-COMP:12419"/>
        <dbReference type="ChEBI" id="CHEBI:15378"/>
        <dbReference type="ChEBI" id="CHEBI:57856"/>
        <dbReference type="ChEBI" id="CHEBI:59789"/>
        <dbReference type="ChEBI" id="CHEBI:90615"/>
        <dbReference type="ChEBI" id="CHEBI:90616"/>
        <dbReference type="EC" id="2.1.1.72"/>
    </reaction>
</comment>
<comment type="similarity">
    <text evidence="1">Belongs to the N(4)/N(6)-methyltransferase family.</text>
</comment>
<sequence>MIPSLDHVNLDQPNGDWYETTTAESVVPTHTINTPESVSGIEQHRVRDSRSDALRSTSISEAPIIEPLTVAADSISERLQASLIEDDKNRIEAWCEMHGIEDRAADKRFEIIARQAVFSLLLKAALYEQRHRRGEFPTLSTRTRAELRTAIDRISIPAVDTSLLNDVVWLADGDDLAAVVQERQQLVRSTQPAEDIGSLHEQLVMDEGRQALGQYRSPPIAGTIMRRWAADNGSSVLDIGVGAGSLGAPFHPDWEVNTDPGTIIGIDRSPLGVAMATTALTLYGQSHVTHQTDVFELTPEDLPDTVDGIVCNPPYTSSDQLSTEYKETLSRALADLDIELSANAPLYTYVLAYATQFLDDGDRMAVLVPRSWMDATYGNAVKEFLLDRYRIHGILGTSTQRIIPQAEVATVVLFLERTTDAASRDRNTVTFTHITDSLQSVDDDVGIPRLCSIINGTKTPRGNAAEIEMLNRPQRELDASSHWGRYLRAPDVYFDVIAPKLSLTLADVAAVTTGMTSGYNSFFYLDAADAEATEIESAYLQPLVKSPTDCQRYRLTRSDASHRVLAVEADKSALDGTGIAAYIQHGESTGIPERPYFEGDSGDEWYKQDLKTAALLQPYTVGSRHFCAYNSDGLCVDKRLVCIEPCTDSHQELLFAFLNSTIGVLLKELFGKSGHGGGALDTSVRDMQQLPVIDPEVLSCEQQDALRAAAESLKTQPIRDIQGELGASKPEDVTIDHVTGPRRRIDEILMGDLLGLSPAEQREVYRTVLQLVTDRANKP</sequence>
<dbReference type="REBASE" id="692969">
    <property type="entry name" value="M.NtiG33ORF14121P"/>
</dbReference>
<evidence type="ECO:0000313" key="10">
    <source>
        <dbReference type="Proteomes" id="UP000011599"/>
    </source>
</evidence>
<dbReference type="InterPro" id="IPR054520">
    <property type="entry name" value="M_Eco57I_C"/>
</dbReference>
<dbReference type="CDD" id="cd02440">
    <property type="entry name" value="AdoMet_MTases"/>
    <property type="match status" value="1"/>
</dbReference>
<dbReference type="InterPro" id="IPR011639">
    <property type="entry name" value="MethylTrfase_TaqI-like_dom"/>
</dbReference>
<feature type="domain" description="Type II methyltransferase M.TaqI-like" evidence="7">
    <location>
        <begin position="304"/>
        <end position="395"/>
    </location>
</feature>
<dbReference type="OrthoDB" id="45790at2157"/>
<name>L9VRI4_9EURY</name>
<comment type="caution">
    <text evidence="9">The sequence shown here is derived from an EMBL/GenBank/DDBJ whole genome shotgun (WGS) entry which is preliminary data.</text>
</comment>
<evidence type="ECO:0000256" key="1">
    <source>
        <dbReference type="ARBA" id="ARBA00006594"/>
    </source>
</evidence>
<dbReference type="EC" id="2.1.1.72" evidence="2"/>
<dbReference type="GO" id="GO:0003676">
    <property type="term" value="F:nucleic acid binding"/>
    <property type="evidence" value="ECO:0007669"/>
    <property type="project" value="InterPro"/>
</dbReference>
<keyword evidence="3 9" id="KW-0489">Methyltransferase</keyword>
<organism evidence="9 10">
    <name type="scientific">Natronorubrum tibetense GA33</name>
    <dbReference type="NCBI Taxonomy" id="1114856"/>
    <lineage>
        <taxon>Archaea</taxon>
        <taxon>Methanobacteriati</taxon>
        <taxon>Methanobacteriota</taxon>
        <taxon>Stenosarchaea group</taxon>
        <taxon>Halobacteria</taxon>
        <taxon>Halobacteriales</taxon>
        <taxon>Natrialbaceae</taxon>
        <taxon>Natronorubrum</taxon>
    </lineage>
</organism>
<feature type="domain" description="Type II methyltransferase M.Eco57I C-terminal" evidence="8">
    <location>
        <begin position="504"/>
        <end position="721"/>
    </location>
</feature>
<dbReference type="Pfam" id="PF22837">
    <property type="entry name" value="M_Eco57I_C"/>
    <property type="match status" value="1"/>
</dbReference>
<dbReference type="EMBL" id="AOHW01000036">
    <property type="protein sequence ID" value="ELY39820.1"/>
    <property type="molecule type" value="Genomic_DNA"/>
</dbReference>
<dbReference type="PANTHER" id="PTHR33841:SF5">
    <property type="entry name" value="DNA METHYLASE (MODIFICATION METHYLASE) (METHYLTRANSFERASE)-RELATED"/>
    <property type="match status" value="1"/>
</dbReference>
<dbReference type="GO" id="GO:0032259">
    <property type="term" value="P:methylation"/>
    <property type="evidence" value="ECO:0007669"/>
    <property type="project" value="UniProtKB-KW"/>
</dbReference>
<dbReference type="Pfam" id="PF07669">
    <property type="entry name" value="Eco57I"/>
    <property type="match status" value="1"/>
</dbReference>
<dbReference type="eggNOG" id="arCOG02632">
    <property type="taxonomic scope" value="Archaea"/>
</dbReference>
<accession>L9VRI4</accession>
<dbReference type="InterPro" id="IPR029063">
    <property type="entry name" value="SAM-dependent_MTases_sf"/>
</dbReference>
<dbReference type="GO" id="GO:0009007">
    <property type="term" value="F:site-specific DNA-methyltransferase (adenine-specific) activity"/>
    <property type="evidence" value="ECO:0007669"/>
    <property type="project" value="UniProtKB-EC"/>
</dbReference>
<evidence type="ECO:0000259" key="7">
    <source>
        <dbReference type="Pfam" id="PF07669"/>
    </source>
</evidence>
<evidence type="ECO:0000256" key="5">
    <source>
        <dbReference type="ARBA" id="ARBA00022691"/>
    </source>
</evidence>
<dbReference type="PROSITE" id="PS00092">
    <property type="entry name" value="N6_MTASE"/>
    <property type="match status" value="1"/>
</dbReference>
<gene>
    <name evidence="9" type="ORF">C496_14121</name>
</gene>
<dbReference type="InterPro" id="IPR002052">
    <property type="entry name" value="DNA_methylase_N6_adenine_CS"/>
</dbReference>
<dbReference type="SUPFAM" id="SSF53335">
    <property type="entry name" value="S-adenosyl-L-methionine-dependent methyltransferases"/>
    <property type="match status" value="1"/>
</dbReference>
<evidence type="ECO:0000259" key="8">
    <source>
        <dbReference type="Pfam" id="PF22837"/>
    </source>
</evidence>
<dbReference type="GO" id="GO:0006304">
    <property type="term" value="P:DNA modification"/>
    <property type="evidence" value="ECO:0007669"/>
    <property type="project" value="InterPro"/>
</dbReference>
<protein>
    <recommendedName>
        <fullName evidence="2">site-specific DNA-methyltransferase (adenine-specific)</fullName>
        <ecNumber evidence="2">2.1.1.72</ecNumber>
    </recommendedName>
</protein>
<dbReference type="PANTHER" id="PTHR33841">
    <property type="entry name" value="DNA METHYLTRANSFERASE YEEA-RELATED"/>
    <property type="match status" value="1"/>
</dbReference>
<dbReference type="PATRIC" id="fig|1114856.3.peg.2936"/>
<dbReference type="InterPro" id="IPR050953">
    <property type="entry name" value="N4_N6_ade-DNA_methylase"/>
</dbReference>
<dbReference type="RefSeq" id="WP_006090772.1">
    <property type="nucleotide sequence ID" value="NZ_AOHW01000036.1"/>
</dbReference>
<reference evidence="9 10" key="1">
    <citation type="journal article" date="2014" name="PLoS Genet.">
        <title>Phylogenetically driven sequencing of extremely halophilic archaea reveals strategies for static and dynamic osmo-response.</title>
        <authorList>
            <person name="Becker E.A."/>
            <person name="Seitzer P.M."/>
            <person name="Tritt A."/>
            <person name="Larsen D."/>
            <person name="Krusor M."/>
            <person name="Yao A.I."/>
            <person name="Wu D."/>
            <person name="Madern D."/>
            <person name="Eisen J.A."/>
            <person name="Darling A.E."/>
            <person name="Facciotti M.T."/>
        </authorList>
    </citation>
    <scope>NUCLEOTIDE SEQUENCE [LARGE SCALE GENOMIC DNA]</scope>
    <source>
        <strain evidence="9 10">GA33</strain>
    </source>
</reference>
<evidence type="ECO:0000256" key="4">
    <source>
        <dbReference type="ARBA" id="ARBA00022679"/>
    </source>
</evidence>
<evidence type="ECO:0000256" key="2">
    <source>
        <dbReference type="ARBA" id="ARBA00011900"/>
    </source>
</evidence>
<evidence type="ECO:0000313" key="9">
    <source>
        <dbReference type="EMBL" id="ELY39820.1"/>
    </source>
</evidence>
<dbReference type="Proteomes" id="UP000011599">
    <property type="component" value="Unassembled WGS sequence"/>
</dbReference>
<keyword evidence="5" id="KW-0949">S-adenosyl-L-methionine</keyword>
<evidence type="ECO:0000256" key="6">
    <source>
        <dbReference type="ARBA" id="ARBA00047942"/>
    </source>
</evidence>
<keyword evidence="10" id="KW-1185">Reference proteome</keyword>
<dbReference type="Gene3D" id="3.40.50.150">
    <property type="entry name" value="Vaccinia Virus protein VP39"/>
    <property type="match status" value="1"/>
</dbReference>
<keyword evidence="4 9" id="KW-0808">Transferase</keyword>